<dbReference type="STRING" id="85558.T45_08181"/>
<feature type="transmembrane region" description="Helical" evidence="5">
    <location>
        <begin position="354"/>
        <end position="378"/>
    </location>
</feature>
<evidence type="ECO:0000256" key="2">
    <source>
        <dbReference type="ARBA" id="ARBA00022692"/>
    </source>
</evidence>
<feature type="transmembrane region" description="Helical" evidence="5">
    <location>
        <begin position="77"/>
        <end position="95"/>
    </location>
</feature>
<gene>
    <name evidence="7" type="ORF">STRTUCAR8_02158</name>
</gene>
<feature type="transmembrane region" description="Helical" evidence="5">
    <location>
        <begin position="242"/>
        <end position="261"/>
    </location>
</feature>
<dbReference type="InterPro" id="IPR051788">
    <property type="entry name" value="MFS_Transporter"/>
</dbReference>
<dbReference type="CDD" id="cd17393">
    <property type="entry name" value="MFS_MosC_like"/>
    <property type="match status" value="1"/>
</dbReference>
<dbReference type="InterPro" id="IPR020846">
    <property type="entry name" value="MFS_dom"/>
</dbReference>
<dbReference type="Gene3D" id="1.20.1250.20">
    <property type="entry name" value="MFS general substrate transporter like domains"/>
    <property type="match status" value="2"/>
</dbReference>
<evidence type="ECO:0000256" key="1">
    <source>
        <dbReference type="ARBA" id="ARBA00004651"/>
    </source>
</evidence>
<evidence type="ECO:0000313" key="8">
    <source>
        <dbReference type="Proteomes" id="UP000010931"/>
    </source>
</evidence>
<evidence type="ECO:0000313" key="7">
    <source>
        <dbReference type="EMBL" id="ELP66610.1"/>
    </source>
</evidence>
<dbReference type="Pfam" id="PF07690">
    <property type="entry name" value="MFS_1"/>
    <property type="match status" value="1"/>
</dbReference>
<reference evidence="7 8" key="1">
    <citation type="journal article" date="2011" name="Plasmid">
        <title>Streptomyces turgidiscabies Car8 contains a modular pathogenicity island that shares virulence genes with other actinobacterial plant pathogens.</title>
        <authorList>
            <person name="Huguet-Tapia J.C."/>
            <person name="Badger J.H."/>
            <person name="Loria R."/>
            <person name="Pettis G.S."/>
        </authorList>
    </citation>
    <scope>NUCLEOTIDE SEQUENCE [LARGE SCALE GENOMIC DNA]</scope>
    <source>
        <strain evidence="7 8">Car8</strain>
    </source>
</reference>
<name>L7F7H9_STRT8</name>
<accession>L7F7H9</accession>
<dbReference type="InterPro" id="IPR011701">
    <property type="entry name" value="MFS"/>
</dbReference>
<organism evidence="7 8">
    <name type="scientific">Streptomyces turgidiscabies (strain Car8)</name>
    <dbReference type="NCBI Taxonomy" id="698760"/>
    <lineage>
        <taxon>Bacteria</taxon>
        <taxon>Bacillati</taxon>
        <taxon>Actinomycetota</taxon>
        <taxon>Actinomycetes</taxon>
        <taxon>Kitasatosporales</taxon>
        <taxon>Streptomycetaceae</taxon>
        <taxon>Streptomyces</taxon>
    </lineage>
</organism>
<evidence type="ECO:0000256" key="5">
    <source>
        <dbReference type="SAM" id="Phobius"/>
    </source>
</evidence>
<keyword evidence="4 5" id="KW-0472">Membrane</keyword>
<feature type="transmembrane region" description="Helical" evidence="5">
    <location>
        <begin position="165"/>
        <end position="186"/>
    </location>
</feature>
<feature type="transmembrane region" description="Helical" evidence="5">
    <location>
        <begin position="207"/>
        <end position="230"/>
    </location>
</feature>
<dbReference type="PANTHER" id="PTHR23514:SF13">
    <property type="entry name" value="INNER MEMBRANE PROTEIN YBJJ"/>
    <property type="match status" value="1"/>
</dbReference>
<evidence type="ECO:0000256" key="4">
    <source>
        <dbReference type="ARBA" id="ARBA00023136"/>
    </source>
</evidence>
<dbReference type="Proteomes" id="UP000010931">
    <property type="component" value="Unassembled WGS sequence"/>
</dbReference>
<feature type="domain" description="Major facilitator superfamily (MFS) profile" evidence="6">
    <location>
        <begin position="11"/>
        <end position="387"/>
    </location>
</feature>
<dbReference type="PATRIC" id="fig|698760.3.peg.4640"/>
<keyword evidence="2 5" id="KW-0812">Transmembrane</keyword>
<proteinExistence type="predicted"/>
<keyword evidence="8" id="KW-1185">Reference proteome</keyword>
<comment type="caution">
    <text evidence="7">The sequence shown here is derived from an EMBL/GenBank/DDBJ whole genome shotgun (WGS) entry which is preliminary data.</text>
</comment>
<evidence type="ECO:0000259" key="6">
    <source>
        <dbReference type="PROSITE" id="PS50850"/>
    </source>
</evidence>
<dbReference type="EMBL" id="AEJB01000341">
    <property type="protein sequence ID" value="ELP66610.1"/>
    <property type="molecule type" value="Genomic_DNA"/>
</dbReference>
<dbReference type="AlphaFoldDB" id="L7F7H9"/>
<sequence>MLYDRHEVKRARYAVAAVFAVHGAVTGSFATRVPWIQDHASVSAGQLGLALAFPALGASLAMPVAGRVSHRFGARTALRGLIVSWTLALVLPALAPNLPTLCLALFVYGATAGMADVAMNALGVEIENRLGKSIMSGLHGMWSAGALVGAAGGTLAAHLGSDARVHHVLAAATLTVLGVAACRWVLDLRPTEDEEPPPRFALPPRSALLIGAIGFFAVFAEGASLDWSAVYLRDELGTSDGLAAASTTGFMLTMAVARLAGDAVVNRFGAVRTVRASGALAVLGGVLIVVAEQPTVAMAGFALLGLGIAVVVPLCFAAAGHSGPNPSQAIAGVATITYTSGLVAPSAIGTLAQATSLVVSFGLVTVLAGGITGFAGVLRAGEKDRPKVTPPGAAVPDRRP</sequence>
<feature type="transmembrane region" description="Helical" evidence="5">
    <location>
        <begin position="46"/>
        <end position="65"/>
    </location>
</feature>
<feature type="transmembrane region" description="Helical" evidence="5">
    <location>
        <begin position="140"/>
        <end position="159"/>
    </location>
</feature>
<feature type="transmembrane region" description="Helical" evidence="5">
    <location>
        <begin position="329"/>
        <end position="348"/>
    </location>
</feature>
<dbReference type="PROSITE" id="PS50850">
    <property type="entry name" value="MFS"/>
    <property type="match status" value="1"/>
</dbReference>
<dbReference type="InterPro" id="IPR036259">
    <property type="entry name" value="MFS_trans_sf"/>
</dbReference>
<feature type="transmembrane region" description="Helical" evidence="5">
    <location>
        <begin position="101"/>
        <end position="119"/>
    </location>
</feature>
<dbReference type="PANTHER" id="PTHR23514">
    <property type="entry name" value="BYPASS OF STOP CODON PROTEIN 6"/>
    <property type="match status" value="1"/>
</dbReference>
<dbReference type="GO" id="GO:0005886">
    <property type="term" value="C:plasma membrane"/>
    <property type="evidence" value="ECO:0007669"/>
    <property type="project" value="UniProtKB-SubCell"/>
</dbReference>
<dbReference type="SUPFAM" id="SSF103473">
    <property type="entry name" value="MFS general substrate transporter"/>
    <property type="match status" value="1"/>
</dbReference>
<feature type="transmembrane region" description="Helical" evidence="5">
    <location>
        <begin position="297"/>
        <end position="317"/>
    </location>
</feature>
<protein>
    <submittedName>
        <fullName evidence="7">Transporter, major facilitator family protein</fullName>
    </submittedName>
</protein>
<evidence type="ECO:0000256" key="3">
    <source>
        <dbReference type="ARBA" id="ARBA00022989"/>
    </source>
</evidence>
<dbReference type="GO" id="GO:0022857">
    <property type="term" value="F:transmembrane transporter activity"/>
    <property type="evidence" value="ECO:0007669"/>
    <property type="project" value="InterPro"/>
</dbReference>
<feature type="transmembrane region" description="Helical" evidence="5">
    <location>
        <begin position="273"/>
        <end position="291"/>
    </location>
</feature>
<keyword evidence="3 5" id="KW-1133">Transmembrane helix</keyword>
<comment type="subcellular location">
    <subcellularLocation>
        <location evidence="1">Cell membrane</location>
        <topology evidence="1">Multi-pass membrane protein</topology>
    </subcellularLocation>
</comment>